<reference evidence="1" key="1">
    <citation type="journal article" date="2013" name="J. Plant Res.">
        <title>Effect of fungi and light on seed germination of three Opuntia species from semiarid lands of central Mexico.</title>
        <authorList>
            <person name="Delgado-Sanchez P."/>
            <person name="Jimenez-Bremont J.F."/>
            <person name="Guerrero-Gonzalez Mde L."/>
            <person name="Flores J."/>
        </authorList>
    </citation>
    <scope>NUCLEOTIDE SEQUENCE</scope>
    <source>
        <tissue evidence="1">Cladode</tissue>
    </source>
</reference>
<organism evidence="1">
    <name type="scientific">Opuntia streptacantha</name>
    <name type="common">Prickly pear cactus</name>
    <name type="synonym">Opuntia cardona</name>
    <dbReference type="NCBI Taxonomy" id="393608"/>
    <lineage>
        <taxon>Eukaryota</taxon>
        <taxon>Viridiplantae</taxon>
        <taxon>Streptophyta</taxon>
        <taxon>Embryophyta</taxon>
        <taxon>Tracheophyta</taxon>
        <taxon>Spermatophyta</taxon>
        <taxon>Magnoliopsida</taxon>
        <taxon>eudicotyledons</taxon>
        <taxon>Gunneridae</taxon>
        <taxon>Pentapetalae</taxon>
        <taxon>Caryophyllales</taxon>
        <taxon>Cactineae</taxon>
        <taxon>Cactaceae</taxon>
        <taxon>Opuntioideae</taxon>
        <taxon>Opuntia</taxon>
    </lineage>
</organism>
<protein>
    <submittedName>
        <fullName evidence="1">Uncharacterized protein</fullName>
    </submittedName>
</protein>
<name>A0A7C9EQT6_OPUST</name>
<reference evidence="1" key="2">
    <citation type="submission" date="2020-07" db="EMBL/GenBank/DDBJ databases">
        <authorList>
            <person name="Vera ALvarez R."/>
            <person name="Arias-Moreno D.M."/>
            <person name="Jimenez-Jacinto V."/>
            <person name="Jimenez-Bremont J.F."/>
            <person name="Swaminathan K."/>
            <person name="Moose S.P."/>
            <person name="Guerrero-Gonzalez M.L."/>
            <person name="Marino-Ramirez L."/>
            <person name="Landsman D."/>
            <person name="Rodriguez-Kessler M."/>
            <person name="Delgado-Sanchez P."/>
        </authorList>
    </citation>
    <scope>NUCLEOTIDE SEQUENCE</scope>
    <source>
        <tissue evidence="1">Cladode</tissue>
    </source>
</reference>
<dbReference type="AlphaFoldDB" id="A0A7C9EQT6"/>
<proteinExistence type="predicted"/>
<sequence>MASKTVEFLEVQHYKVSDGLIMDHLCKLEGILLAIPGESTGGIAVPVCVVILTQIQSLESVTAARQGGLGRPLSTTVFLEAVHFRDQLGMQQVHQFQGFVQMETSILTGAVSHVILLVHIRQFLIHGGKQMTLIMMRRLVPPTLRARIELKRKRSEELSSSL</sequence>
<evidence type="ECO:0000313" key="1">
    <source>
        <dbReference type="EMBL" id="MBA4674762.1"/>
    </source>
</evidence>
<accession>A0A7C9EQT6</accession>
<dbReference type="EMBL" id="GISG01264297">
    <property type="protein sequence ID" value="MBA4674762.1"/>
    <property type="molecule type" value="Transcribed_RNA"/>
</dbReference>